<keyword evidence="3" id="KW-0902">Two-component regulatory system</keyword>
<dbReference type="GO" id="GO:0016301">
    <property type="term" value="F:kinase activity"/>
    <property type="evidence" value="ECO:0007669"/>
    <property type="project" value="UniProtKB-KW"/>
</dbReference>
<gene>
    <name evidence="5" type="ORF">Psuf_043310</name>
</gene>
<dbReference type="GO" id="GO:0000160">
    <property type="term" value="P:phosphorelay signal transduction system"/>
    <property type="evidence" value="ECO:0007669"/>
    <property type="project" value="UniProtKB-KW"/>
</dbReference>
<evidence type="ECO:0000259" key="4">
    <source>
        <dbReference type="Pfam" id="PF02518"/>
    </source>
</evidence>
<evidence type="ECO:0000313" key="5">
    <source>
        <dbReference type="EMBL" id="BCB87018.1"/>
    </source>
</evidence>
<evidence type="ECO:0000256" key="2">
    <source>
        <dbReference type="ARBA" id="ARBA00022777"/>
    </source>
</evidence>
<sequence>MRLPAGVAHEIGAAVGAALDNVERHCGSQTRAWVLLEEEAGTVTVSVRDDGPGIPAGRLTEAAREGRLGVAQSIRGRMADLGGTVEIVSAAGEGTEVELRLKVTG</sequence>
<dbReference type="SUPFAM" id="SSF55874">
    <property type="entry name" value="ATPase domain of HSP90 chaperone/DNA topoisomerase II/histidine kinase"/>
    <property type="match status" value="1"/>
</dbReference>
<keyword evidence="2" id="KW-0418">Kinase</keyword>
<dbReference type="AlphaFoldDB" id="A0A6F8YM25"/>
<dbReference type="Proteomes" id="UP000503011">
    <property type="component" value="Chromosome"/>
</dbReference>
<dbReference type="PANTHER" id="PTHR24421">
    <property type="entry name" value="NITRATE/NITRITE SENSOR PROTEIN NARX-RELATED"/>
    <property type="match status" value="1"/>
</dbReference>
<dbReference type="InterPro" id="IPR050482">
    <property type="entry name" value="Sensor_HK_TwoCompSys"/>
</dbReference>
<dbReference type="KEGG" id="psuu:Psuf_043310"/>
<protein>
    <recommendedName>
        <fullName evidence="4">Histidine kinase/HSP90-like ATPase domain-containing protein</fullName>
    </recommendedName>
</protein>
<evidence type="ECO:0000313" key="6">
    <source>
        <dbReference type="Proteomes" id="UP000503011"/>
    </source>
</evidence>
<keyword evidence="6" id="KW-1185">Reference proteome</keyword>
<dbReference type="Gene3D" id="3.30.565.10">
    <property type="entry name" value="Histidine kinase-like ATPase, C-terminal domain"/>
    <property type="match status" value="1"/>
</dbReference>
<keyword evidence="1" id="KW-0808">Transferase</keyword>
<reference evidence="5 6" key="1">
    <citation type="submission" date="2020-03" db="EMBL/GenBank/DDBJ databases">
        <title>Whole genome shotgun sequence of Phytohabitans suffuscus NBRC 105367.</title>
        <authorList>
            <person name="Komaki H."/>
            <person name="Tamura T."/>
        </authorList>
    </citation>
    <scope>NUCLEOTIDE SEQUENCE [LARGE SCALE GENOMIC DNA]</scope>
    <source>
        <strain evidence="5 6">NBRC 105367</strain>
    </source>
</reference>
<dbReference type="InterPro" id="IPR003594">
    <property type="entry name" value="HATPase_dom"/>
</dbReference>
<dbReference type="EMBL" id="AP022871">
    <property type="protein sequence ID" value="BCB87018.1"/>
    <property type="molecule type" value="Genomic_DNA"/>
</dbReference>
<name>A0A6F8YM25_9ACTN</name>
<reference evidence="5 6" key="2">
    <citation type="submission" date="2020-03" db="EMBL/GenBank/DDBJ databases">
        <authorList>
            <person name="Ichikawa N."/>
            <person name="Kimura A."/>
            <person name="Kitahashi Y."/>
            <person name="Uohara A."/>
        </authorList>
    </citation>
    <scope>NUCLEOTIDE SEQUENCE [LARGE SCALE GENOMIC DNA]</scope>
    <source>
        <strain evidence="5 6">NBRC 105367</strain>
    </source>
</reference>
<dbReference type="PANTHER" id="PTHR24421:SF61">
    <property type="entry name" value="OXYGEN SENSOR HISTIDINE KINASE NREB"/>
    <property type="match status" value="1"/>
</dbReference>
<proteinExistence type="predicted"/>
<organism evidence="5 6">
    <name type="scientific">Phytohabitans suffuscus</name>
    <dbReference type="NCBI Taxonomy" id="624315"/>
    <lineage>
        <taxon>Bacteria</taxon>
        <taxon>Bacillati</taxon>
        <taxon>Actinomycetota</taxon>
        <taxon>Actinomycetes</taxon>
        <taxon>Micromonosporales</taxon>
        <taxon>Micromonosporaceae</taxon>
    </lineage>
</organism>
<evidence type="ECO:0000256" key="3">
    <source>
        <dbReference type="ARBA" id="ARBA00023012"/>
    </source>
</evidence>
<dbReference type="Pfam" id="PF02518">
    <property type="entry name" value="HATPase_c"/>
    <property type="match status" value="1"/>
</dbReference>
<dbReference type="InterPro" id="IPR036890">
    <property type="entry name" value="HATPase_C_sf"/>
</dbReference>
<evidence type="ECO:0000256" key="1">
    <source>
        <dbReference type="ARBA" id="ARBA00022679"/>
    </source>
</evidence>
<accession>A0A6F8YM25</accession>
<feature type="domain" description="Histidine kinase/HSP90-like ATPase" evidence="4">
    <location>
        <begin position="11"/>
        <end position="103"/>
    </location>
</feature>